<evidence type="ECO:0000313" key="3">
    <source>
        <dbReference type="Proteomes" id="UP001497480"/>
    </source>
</evidence>
<reference evidence="2 3" key="1">
    <citation type="submission" date="2024-03" db="EMBL/GenBank/DDBJ databases">
        <authorList>
            <person name="Martinez-Hernandez J."/>
        </authorList>
    </citation>
    <scope>NUCLEOTIDE SEQUENCE [LARGE SCALE GENOMIC DNA]</scope>
</reference>
<comment type="caution">
    <text evidence="2">The sequence shown here is derived from an EMBL/GenBank/DDBJ whole genome shotgun (WGS) entry which is preliminary data.</text>
</comment>
<dbReference type="EMBL" id="CAXHTB010000011">
    <property type="protein sequence ID" value="CAL0315533.1"/>
    <property type="molecule type" value="Genomic_DNA"/>
</dbReference>
<name>A0AAV1X322_LUPLU</name>
<dbReference type="InterPro" id="IPR000477">
    <property type="entry name" value="RT_dom"/>
</dbReference>
<dbReference type="PANTHER" id="PTHR33116">
    <property type="entry name" value="REVERSE TRANSCRIPTASE ZINC-BINDING DOMAIN-CONTAINING PROTEIN-RELATED-RELATED"/>
    <property type="match status" value="1"/>
</dbReference>
<dbReference type="PANTHER" id="PTHR33116:SF75">
    <property type="entry name" value="RIBONUCLEASE H PROTEIN"/>
    <property type="match status" value="1"/>
</dbReference>
<dbReference type="InterPro" id="IPR043502">
    <property type="entry name" value="DNA/RNA_pol_sf"/>
</dbReference>
<dbReference type="Proteomes" id="UP001497480">
    <property type="component" value="Unassembled WGS sequence"/>
</dbReference>
<keyword evidence="3" id="KW-1185">Reference proteome</keyword>
<protein>
    <recommendedName>
        <fullName evidence="1">Reverse transcriptase domain-containing protein</fullName>
    </recommendedName>
</protein>
<dbReference type="AlphaFoldDB" id="A0AAV1X322"/>
<accession>A0AAV1X322</accession>
<dbReference type="Pfam" id="PF00078">
    <property type="entry name" value="RVT_1"/>
    <property type="match status" value="1"/>
</dbReference>
<feature type="domain" description="Reverse transcriptase" evidence="1">
    <location>
        <begin position="1"/>
        <end position="163"/>
    </location>
</feature>
<gene>
    <name evidence="2" type="ORF">LLUT_LOCUS16593</name>
</gene>
<proteinExistence type="predicted"/>
<evidence type="ECO:0000259" key="1">
    <source>
        <dbReference type="PROSITE" id="PS50878"/>
    </source>
</evidence>
<sequence>MMDMMGFCFRWRSWIKSCLQSNSVSVLVNGSPTSEFSMARGLRQGDPIAPFLFLIVVEALAGLMRSAVSKNIFKGYQVGRNKVQISHLQYADDTLLIGENSLANITVLKGILKCFELSSGLRINFHKSCFMGINSGDNLVERAVGKLFCKIGSVPFKFLGIPVGANPRRISTWSPVIDVFKRRLSSWNQKLISFAGRVTLIKSVLSALPIYYFSFFKAPVSVIAELNRIQRRFLWGRGEESKGIRWVSWDKVCRSKGEGGLGIKNLSLFNLSLLGKWRWGLLIEKNTLWVRVLLSRYGSRLGRGVDVFLSSECFLRGSVWWRDMGSLCSAVNGVSKGWFCENVRRKVGVGNSVRF</sequence>
<dbReference type="SUPFAM" id="SSF56672">
    <property type="entry name" value="DNA/RNA polymerases"/>
    <property type="match status" value="1"/>
</dbReference>
<dbReference type="PROSITE" id="PS50878">
    <property type="entry name" value="RT_POL"/>
    <property type="match status" value="1"/>
</dbReference>
<evidence type="ECO:0000313" key="2">
    <source>
        <dbReference type="EMBL" id="CAL0315533.1"/>
    </source>
</evidence>
<organism evidence="2 3">
    <name type="scientific">Lupinus luteus</name>
    <name type="common">European yellow lupine</name>
    <dbReference type="NCBI Taxonomy" id="3873"/>
    <lineage>
        <taxon>Eukaryota</taxon>
        <taxon>Viridiplantae</taxon>
        <taxon>Streptophyta</taxon>
        <taxon>Embryophyta</taxon>
        <taxon>Tracheophyta</taxon>
        <taxon>Spermatophyta</taxon>
        <taxon>Magnoliopsida</taxon>
        <taxon>eudicotyledons</taxon>
        <taxon>Gunneridae</taxon>
        <taxon>Pentapetalae</taxon>
        <taxon>rosids</taxon>
        <taxon>fabids</taxon>
        <taxon>Fabales</taxon>
        <taxon>Fabaceae</taxon>
        <taxon>Papilionoideae</taxon>
        <taxon>50 kb inversion clade</taxon>
        <taxon>genistoids sensu lato</taxon>
        <taxon>core genistoids</taxon>
        <taxon>Genisteae</taxon>
        <taxon>Lupinus</taxon>
    </lineage>
</organism>